<protein>
    <submittedName>
        <fullName evidence="1">Uncharacterized protein</fullName>
    </submittedName>
</protein>
<gene>
    <name evidence="1" type="ORF">SCWH03_51950</name>
</gene>
<keyword evidence="2" id="KW-1185">Reference proteome</keyword>
<proteinExistence type="predicted"/>
<organism evidence="1 2">
    <name type="scientific">Streptomyces pacificus</name>
    <dbReference type="NCBI Taxonomy" id="2705029"/>
    <lineage>
        <taxon>Bacteria</taxon>
        <taxon>Bacillati</taxon>
        <taxon>Actinomycetota</taxon>
        <taxon>Actinomycetes</taxon>
        <taxon>Kitasatosporales</taxon>
        <taxon>Streptomycetaceae</taxon>
        <taxon>Streptomyces</taxon>
    </lineage>
</organism>
<accession>A0A6A0B1G6</accession>
<name>A0A6A0B1G6_9ACTN</name>
<comment type="caution">
    <text evidence="1">The sequence shown here is derived from an EMBL/GenBank/DDBJ whole genome shotgun (WGS) entry which is preliminary data.</text>
</comment>
<reference evidence="1 2" key="1">
    <citation type="submission" date="2020-02" db="EMBL/GenBank/DDBJ databases">
        <title>Whole Genome Shotgun Sequence of Streptomyces sp. strain CWH03.</title>
        <authorList>
            <person name="Dohra H."/>
            <person name="Kodani S."/>
            <person name="Yamamura H."/>
        </authorList>
    </citation>
    <scope>NUCLEOTIDE SEQUENCE [LARGE SCALE GENOMIC DNA]</scope>
    <source>
        <strain evidence="1 2">CWH03</strain>
    </source>
</reference>
<evidence type="ECO:0000313" key="2">
    <source>
        <dbReference type="Proteomes" id="UP000484988"/>
    </source>
</evidence>
<dbReference type="EMBL" id="BLLG01000021">
    <property type="protein sequence ID" value="GFH38932.1"/>
    <property type="molecule type" value="Genomic_DNA"/>
</dbReference>
<sequence length="137" mass="14887">MLPLLHMWPDNYCVLAYTAAGELGETAIVGYVPVPGIPDVSLMDVAARHEPQRLYGSNSAGFADACWLICTGWSGRGVPKPDTLDLKSAAWKLDVDRTVPLAKTMYGYDQLHVGRLTLDDDQLMRQAQNVLAAGARA</sequence>
<dbReference type="Proteomes" id="UP000484988">
    <property type="component" value="Unassembled WGS sequence"/>
</dbReference>
<dbReference type="AlphaFoldDB" id="A0A6A0B1G6"/>
<evidence type="ECO:0000313" key="1">
    <source>
        <dbReference type="EMBL" id="GFH38932.1"/>
    </source>
</evidence>